<dbReference type="EMBL" id="CP001326">
    <property type="protein sequence ID" value="ACO63322.1"/>
    <property type="molecule type" value="Genomic_DNA"/>
</dbReference>
<evidence type="ECO:0000313" key="3">
    <source>
        <dbReference type="Proteomes" id="UP000002009"/>
    </source>
</evidence>
<feature type="compositionally biased region" description="Polar residues" evidence="1">
    <location>
        <begin position="353"/>
        <end position="371"/>
    </location>
</feature>
<dbReference type="RefSeq" id="XP_002502064.1">
    <property type="nucleotide sequence ID" value="XM_002502018.1"/>
</dbReference>
<name>C1E5W0_MICCC</name>
<organism evidence="2 3">
    <name type="scientific">Micromonas commoda (strain RCC299 / NOUM17 / CCMP2709)</name>
    <name type="common">Picoplanktonic green alga</name>
    <dbReference type="NCBI Taxonomy" id="296587"/>
    <lineage>
        <taxon>Eukaryota</taxon>
        <taxon>Viridiplantae</taxon>
        <taxon>Chlorophyta</taxon>
        <taxon>Mamiellophyceae</taxon>
        <taxon>Mamiellales</taxon>
        <taxon>Mamiellaceae</taxon>
        <taxon>Micromonas</taxon>
    </lineage>
</organism>
<dbReference type="GeneID" id="8243731"/>
<gene>
    <name evidence="2" type="ORF">MICPUN_58454</name>
</gene>
<feature type="region of interest" description="Disordered" evidence="1">
    <location>
        <begin position="1"/>
        <end position="46"/>
    </location>
</feature>
<dbReference type="Proteomes" id="UP000002009">
    <property type="component" value="Chromosome 5"/>
</dbReference>
<reference evidence="2 3" key="1">
    <citation type="journal article" date="2009" name="Science">
        <title>Green evolution and dynamic adaptations revealed by genomes of the marine picoeukaryotes Micromonas.</title>
        <authorList>
            <person name="Worden A.Z."/>
            <person name="Lee J.H."/>
            <person name="Mock T."/>
            <person name="Rouze P."/>
            <person name="Simmons M.P."/>
            <person name="Aerts A.L."/>
            <person name="Allen A.E."/>
            <person name="Cuvelier M.L."/>
            <person name="Derelle E."/>
            <person name="Everett M.V."/>
            <person name="Foulon E."/>
            <person name="Grimwood J."/>
            <person name="Gundlach H."/>
            <person name="Henrissat B."/>
            <person name="Napoli C."/>
            <person name="McDonald S.M."/>
            <person name="Parker M.S."/>
            <person name="Rombauts S."/>
            <person name="Salamov A."/>
            <person name="Von Dassow P."/>
            <person name="Badger J.H."/>
            <person name="Coutinho P.M."/>
            <person name="Demir E."/>
            <person name="Dubchak I."/>
            <person name="Gentemann C."/>
            <person name="Eikrem W."/>
            <person name="Gready J.E."/>
            <person name="John U."/>
            <person name="Lanier W."/>
            <person name="Lindquist E.A."/>
            <person name="Lucas S."/>
            <person name="Mayer K.F."/>
            <person name="Moreau H."/>
            <person name="Not F."/>
            <person name="Otillar R."/>
            <person name="Panaud O."/>
            <person name="Pangilinan J."/>
            <person name="Paulsen I."/>
            <person name="Piegu B."/>
            <person name="Poliakov A."/>
            <person name="Robbens S."/>
            <person name="Schmutz J."/>
            <person name="Toulza E."/>
            <person name="Wyss T."/>
            <person name="Zelensky A."/>
            <person name="Zhou K."/>
            <person name="Armbrust E.V."/>
            <person name="Bhattacharya D."/>
            <person name="Goodenough U.W."/>
            <person name="Van de Peer Y."/>
            <person name="Grigoriev I.V."/>
        </authorList>
    </citation>
    <scope>NUCLEOTIDE SEQUENCE [LARGE SCALE GENOMIC DNA]</scope>
    <source>
        <strain evidence="3">RCC299 / NOUM17</strain>
    </source>
</reference>
<keyword evidence="3" id="KW-1185">Reference proteome</keyword>
<dbReference type="KEGG" id="mis:MICPUN_58454"/>
<feature type="compositionally biased region" description="Basic and acidic residues" evidence="1">
    <location>
        <begin position="21"/>
        <end position="30"/>
    </location>
</feature>
<dbReference type="InParanoid" id="C1E5W0"/>
<feature type="region of interest" description="Disordered" evidence="1">
    <location>
        <begin position="284"/>
        <end position="303"/>
    </location>
</feature>
<feature type="region of interest" description="Disordered" evidence="1">
    <location>
        <begin position="343"/>
        <end position="371"/>
    </location>
</feature>
<protein>
    <submittedName>
        <fullName evidence="2">Uncharacterized protein</fullName>
    </submittedName>
</protein>
<evidence type="ECO:0000313" key="2">
    <source>
        <dbReference type="EMBL" id="ACO63322.1"/>
    </source>
</evidence>
<evidence type="ECO:0000256" key="1">
    <source>
        <dbReference type="SAM" id="MobiDB-lite"/>
    </source>
</evidence>
<feature type="compositionally biased region" description="Low complexity" evidence="1">
    <location>
        <begin position="102"/>
        <end position="112"/>
    </location>
</feature>
<dbReference type="AlphaFoldDB" id="C1E5W0"/>
<proteinExistence type="predicted"/>
<accession>C1E5W0</accession>
<feature type="region of interest" description="Disordered" evidence="1">
    <location>
        <begin position="90"/>
        <end position="114"/>
    </location>
</feature>
<feature type="region of interest" description="Disordered" evidence="1">
    <location>
        <begin position="140"/>
        <end position="159"/>
    </location>
</feature>
<sequence>MARGERRHVPHDPAAPSPPPYRDDNLDRSPAKARFTSTRDKYGSPRVSKLTAGTVKLGGPLTPFPSEVMKPEPQGLVLVPKVKVDLARARYTKGRDMPSRPTSATTAHSATSMVHYQTTKERLLKEKEWERVHPRQFIKVSRTARPGDREGMAPDPTVETARTAMEKRRALEHEAAVAHLEKLRVEAIEERDAAVAERRSLTTAHIRREFGAQRERRRDWCERAVATAAWKPMDANRFEQTLAAERDLALTYDPKGLAETMRSSTTYAAYFEEHARCTRATAAAEGGCKDAGSGRSSRCENEERERDARAIAELDDFDERVGYFHETSLRDRCKDRGWILSPAGRRTGGVPATPTTLRVSNPPVSFQSPDF</sequence>